<accession>A0ABV0W712</accession>
<evidence type="ECO:0000256" key="7">
    <source>
        <dbReference type="ARBA" id="ARBA00023136"/>
    </source>
</evidence>
<dbReference type="PANTHER" id="PTHR15135:SF3">
    <property type="entry name" value="SH3 AND CYSTEINE-RICH DOMAIN-CONTAINING PROTEIN"/>
    <property type="match status" value="1"/>
</dbReference>
<dbReference type="Pfam" id="PF16664">
    <property type="entry name" value="STAC2_u1"/>
    <property type="match status" value="1"/>
</dbReference>
<keyword evidence="6" id="KW-0479">Metal-binding</keyword>
<keyword evidence="5" id="KW-0677">Repeat</keyword>
<organism evidence="8 9">
    <name type="scientific">Xenotaenia resolanae</name>
    <dbReference type="NCBI Taxonomy" id="208358"/>
    <lineage>
        <taxon>Eukaryota</taxon>
        <taxon>Metazoa</taxon>
        <taxon>Chordata</taxon>
        <taxon>Craniata</taxon>
        <taxon>Vertebrata</taxon>
        <taxon>Euteleostomi</taxon>
        <taxon>Actinopterygii</taxon>
        <taxon>Neopterygii</taxon>
        <taxon>Teleostei</taxon>
        <taxon>Neoteleostei</taxon>
        <taxon>Acanthomorphata</taxon>
        <taxon>Ovalentaria</taxon>
        <taxon>Atherinomorphae</taxon>
        <taxon>Cyprinodontiformes</taxon>
        <taxon>Goodeidae</taxon>
        <taxon>Xenotaenia</taxon>
    </lineage>
</organism>
<dbReference type="Proteomes" id="UP001444071">
    <property type="component" value="Unassembled WGS sequence"/>
</dbReference>
<evidence type="ECO:0000256" key="4">
    <source>
        <dbReference type="ARBA" id="ARBA00022490"/>
    </source>
</evidence>
<name>A0ABV0W712_9TELE</name>
<proteinExistence type="predicted"/>
<keyword evidence="9" id="KW-1185">Reference proteome</keyword>
<keyword evidence="6" id="KW-0863">Zinc-finger</keyword>
<comment type="caution">
    <text evidence="8">The sequence shown here is derived from an EMBL/GenBank/DDBJ whole genome shotgun (WGS) entry which is preliminary data.</text>
</comment>
<evidence type="ECO:0000313" key="8">
    <source>
        <dbReference type="EMBL" id="MEQ2265383.1"/>
    </source>
</evidence>
<gene>
    <name evidence="8" type="ORF">XENORESO_006397</name>
</gene>
<keyword evidence="7" id="KW-0472">Membrane</keyword>
<evidence type="ECO:0000256" key="2">
    <source>
        <dbReference type="ARBA" id="ARBA00004496"/>
    </source>
</evidence>
<sequence length="118" mass="13196">MSLHHKCENGVGQQRCMGKLPKGFRRYYSSPLLNQEQYGCIKEVMPIACGNKVDPVYEALRFGTSLAQKAKRASGSDSPHRNSVRTQYLALCDILSFTFVWASCKFCPVLAGTMQLMV</sequence>
<dbReference type="InterPro" id="IPR039688">
    <property type="entry name" value="STAC1/2/3"/>
</dbReference>
<evidence type="ECO:0000256" key="1">
    <source>
        <dbReference type="ARBA" id="ARBA00004236"/>
    </source>
</evidence>
<keyword evidence="3" id="KW-1003">Cell membrane</keyword>
<dbReference type="PANTHER" id="PTHR15135">
    <property type="entry name" value="STAC"/>
    <property type="match status" value="1"/>
</dbReference>
<evidence type="ECO:0000256" key="6">
    <source>
        <dbReference type="ARBA" id="ARBA00022771"/>
    </source>
</evidence>
<dbReference type="EMBL" id="JAHRIM010032208">
    <property type="protein sequence ID" value="MEQ2265383.1"/>
    <property type="molecule type" value="Genomic_DNA"/>
</dbReference>
<protein>
    <submittedName>
        <fullName evidence="8">Uncharacterized protein</fullName>
    </submittedName>
</protein>
<evidence type="ECO:0000313" key="9">
    <source>
        <dbReference type="Proteomes" id="UP001444071"/>
    </source>
</evidence>
<reference evidence="8 9" key="1">
    <citation type="submission" date="2021-06" db="EMBL/GenBank/DDBJ databases">
        <authorList>
            <person name="Palmer J.M."/>
        </authorList>
    </citation>
    <scope>NUCLEOTIDE SEQUENCE [LARGE SCALE GENOMIC DNA]</scope>
    <source>
        <strain evidence="8 9">XR_2019</strain>
        <tissue evidence="8">Muscle</tissue>
    </source>
</reference>
<evidence type="ECO:0000256" key="5">
    <source>
        <dbReference type="ARBA" id="ARBA00022737"/>
    </source>
</evidence>
<keyword evidence="6" id="KW-0862">Zinc</keyword>
<comment type="subcellular location">
    <subcellularLocation>
        <location evidence="1">Cell membrane</location>
    </subcellularLocation>
    <subcellularLocation>
        <location evidence="2">Cytoplasm</location>
    </subcellularLocation>
</comment>
<keyword evidence="4" id="KW-0963">Cytoplasm</keyword>
<evidence type="ECO:0000256" key="3">
    <source>
        <dbReference type="ARBA" id="ARBA00022475"/>
    </source>
</evidence>